<comment type="caution">
    <text evidence="2">The sequence shown here is derived from an EMBL/GenBank/DDBJ whole genome shotgun (WGS) entry which is preliminary data.</text>
</comment>
<dbReference type="CDD" id="cd05233">
    <property type="entry name" value="SDR_c"/>
    <property type="match status" value="1"/>
</dbReference>
<dbReference type="EMBL" id="AOHW01000040">
    <property type="protein sequence ID" value="ELY38972.1"/>
    <property type="molecule type" value="Genomic_DNA"/>
</dbReference>
<accession>L9VPR3</accession>
<dbReference type="GO" id="GO:0016616">
    <property type="term" value="F:oxidoreductase activity, acting on the CH-OH group of donors, NAD or NADP as acceptor"/>
    <property type="evidence" value="ECO:0007669"/>
    <property type="project" value="TreeGrafter"/>
</dbReference>
<dbReference type="PRINTS" id="PR00080">
    <property type="entry name" value="SDRFAMILY"/>
</dbReference>
<reference evidence="2 3" key="1">
    <citation type="journal article" date="2014" name="PLoS Genet.">
        <title>Phylogenetically driven sequencing of extremely halophilic archaea reveals strategies for static and dynamic osmo-response.</title>
        <authorList>
            <person name="Becker E.A."/>
            <person name="Seitzer P.M."/>
            <person name="Tritt A."/>
            <person name="Larsen D."/>
            <person name="Krusor M."/>
            <person name="Yao A.I."/>
            <person name="Wu D."/>
            <person name="Madern D."/>
            <person name="Eisen J.A."/>
            <person name="Darling A.E."/>
            <person name="Facciotti M.T."/>
        </authorList>
    </citation>
    <scope>NUCLEOTIDE SEQUENCE [LARGE SCALE GENOMIC DNA]</scope>
    <source>
        <strain evidence="2 3">GA33</strain>
    </source>
</reference>
<comment type="similarity">
    <text evidence="1">Belongs to the short-chain dehydrogenases/reductases (SDR) family.</text>
</comment>
<dbReference type="PANTHER" id="PTHR42760">
    <property type="entry name" value="SHORT-CHAIN DEHYDROGENASES/REDUCTASES FAMILY MEMBER"/>
    <property type="match status" value="1"/>
</dbReference>
<proteinExistence type="inferred from homology"/>
<dbReference type="AlphaFoldDB" id="L9VPR3"/>
<dbReference type="PANTHER" id="PTHR42760:SF124">
    <property type="entry name" value="SHORT-CHAIN DEHYDROGENASE_REDUCTASE"/>
    <property type="match status" value="1"/>
</dbReference>
<dbReference type="Pfam" id="PF13561">
    <property type="entry name" value="adh_short_C2"/>
    <property type="match status" value="1"/>
</dbReference>
<evidence type="ECO:0000313" key="3">
    <source>
        <dbReference type="Proteomes" id="UP000011599"/>
    </source>
</evidence>
<dbReference type="InterPro" id="IPR036291">
    <property type="entry name" value="NAD(P)-bd_dom_sf"/>
</dbReference>
<dbReference type="InterPro" id="IPR002347">
    <property type="entry name" value="SDR_fam"/>
</dbReference>
<dbReference type="eggNOG" id="arCOG01259">
    <property type="taxonomic scope" value="Archaea"/>
</dbReference>
<evidence type="ECO:0000256" key="1">
    <source>
        <dbReference type="ARBA" id="ARBA00006484"/>
    </source>
</evidence>
<dbReference type="InterPro" id="IPR020904">
    <property type="entry name" value="Sc_DH/Rdtase_CS"/>
</dbReference>
<keyword evidence="3" id="KW-1185">Reference proteome</keyword>
<dbReference type="PROSITE" id="PS00061">
    <property type="entry name" value="ADH_SHORT"/>
    <property type="match status" value="1"/>
</dbReference>
<dbReference type="RefSeq" id="WP_006091291.1">
    <property type="nucleotide sequence ID" value="NZ_AOHW01000040.1"/>
</dbReference>
<dbReference type="PATRIC" id="fig|1114856.3.peg.3372"/>
<organism evidence="2 3">
    <name type="scientific">Natronorubrum tibetense GA33</name>
    <dbReference type="NCBI Taxonomy" id="1114856"/>
    <lineage>
        <taxon>Archaea</taxon>
        <taxon>Methanobacteriati</taxon>
        <taxon>Methanobacteriota</taxon>
        <taxon>Stenosarchaea group</taxon>
        <taxon>Halobacteria</taxon>
        <taxon>Halobacteriales</taxon>
        <taxon>Natrialbaceae</taxon>
        <taxon>Natronorubrum</taxon>
    </lineage>
</organism>
<dbReference type="Proteomes" id="UP000011599">
    <property type="component" value="Unassembled WGS sequence"/>
</dbReference>
<dbReference type="PRINTS" id="PR00081">
    <property type="entry name" value="GDHRDH"/>
</dbReference>
<dbReference type="SUPFAM" id="SSF51735">
    <property type="entry name" value="NAD(P)-binding Rossmann-fold domains"/>
    <property type="match status" value="1"/>
</dbReference>
<gene>
    <name evidence="2" type="ORF">C496_16312</name>
</gene>
<sequence length="257" mass="27543">MTEGRLDGRVAIVTGASSGIGNAIAATFGAEGASVVVTDVRREPKLEDEESVFDRLDAVDADYEYVELDVTDEDDIEAALETAATEFGGLDILVNNAGIYFQNQAHETPADEYDAIMDVNLRGVFLASKHALPLLKESDHGKIINLSSIYGLVGGENSAAYCASKGGVSNLTRQMALDYAADEINVNALAPGIIETAQNVEWRETDEELLADWQASTPWPRFGTPDDVADAALFLAGEESEFVTGHVLRVDGGWTAR</sequence>
<name>L9VPR3_9EURY</name>
<dbReference type="STRING" id="1114856.GCA_000383975_04371"/>
<dbReference type="Gene3D" id="3.40.50.720">
    <property type="entry name" value="NAD(P)-binding Rossmann-like Domain"/>
    <property type="match status" value="1"/>
</dbReference>
<dbReference type="OrthoDB" id="281764at2157"/>
<dbReference type="FunFam" id="3.40.50.720:FF:000084">
    <property type="entry name" value="Short-chain dehydrogenase reductase"/>
    <property type="match status" value="1"/>
</dbReference>
<dbReference type="NCBIfam" id="NF005559">
    <property type="entry name" value="PRK07231.1"/>
    <property type="match status" value="1"/>
</dbReference>
<evidence type="ECO:0000313" key="2">
    <source>
        <dbReference type="EMBL" id="ELY38972.1"/>
    </source>
</evidence>
<protein>
    <submittedName>
        <fullName evidence="2">Short-chain family oxidoreductase</fullName>
    </submittedName>
</protein>